<evidence type="ECO:0000313" key="9">
    <source>
        <dbReference type="Proteomes" id="UP000190328"/>
    </source>
</evidence>
<dbReference type="PANTHER" id="PTHR43369">
    <property type="entry name" value="PHOSPHORIBOSYLGLYCINAMIDE FORMYLTRANSFERASE"/>
    <property type="match status" value="1"/>
</dbReference>
<protein>
    <recommendedName>
        <fullName evidence="6">Phosphoribosylglycinamide formyltransferase</fullName>
        <ecNumber evidence="6">2.1.2.2</ecNumber>
    </recommendedName>
    <alternativeName>
        <fullName evidence="6">5'-phosphoribosylglycinamide transformylase</fullName>
    </alternativeName>
    <alternativeName>
        <fullName evidence="6">GAR transformylase</fullName>
        <shortName evidence="6">GART</shortName>
    </alternativeName>
</protein>
<dbReference type="PROSITE" id="PS00373">
    <property type="entry name" value="GART"/>
    <property type="match status" value="1"/>
</dbReference>
<gene>
    <name evidence="6" type="primary">purN</name>
    <name evidence="8" type="ORF">SAMN02745116_02288</name>
</gene>
<dbReference type="NCBIfam" id="TIGR00639">
    <property type="entry name" value="PurN"/>
    <property type="match status" value="1"/>
</dbReference>
<dbReference type="InterPro" id="IPR001555">
    <property type="entry name" value="GART_AS"/>
</dbReference>
<feature type="active site" description="Proton donor" evidence="6">
    <location>
        <position position="108"/>
    </location>
</feature>
<dbReference type="InterPro" id="IPR002376">
    <property type="entry name" value="Formyl_transf_N"/>
</dbReference>
<proteinExistence type="inferred from homology"/>
<accession>A0A1T4QS69</accession>
<evidence type="ECO:0000256" key="2">
    <source>
        <dbReference type="ARBA" id="ARBA00022679"/>
    </source>
</evidence>
<feature type="binding site" evidence="6">
    <location>
        <position position="64"/>
    </location>
    <ligand>
        <name>(6R)-10-formyltetrahydrofolate</name>
        <dbReference type="ChEBI" id="CHEBI:195366"/>
    </ligand>
</feature>
<keyword evidence="9" id="KW-1185">Reference proteome</keyword>
<dbReference type="InterPro" id="IPR036477">
    <property type="entry name" value="Formyl_transf_N_sf"/>
</dbReference>
<comment type="similarity">
    <text evidence="4 6">Belongs to the GART family.</text>
</comment>
<dbReference type="EC" id="2.1.2.2" evidence="6"/>
<dbReference type="Pfam" id="PF00551">
    <property type="entry name" value="Formyl_trans_N"/>
    <property type="match status" value="1"/>
</dbReference>
<comment type="pathway">
    <text evidence="1 6">Purine metabolism; IMP biosynthesis via de novo pathway; N(2)-formyl-N(1)-(5-phospho-D-ribosyl)glycinamide from N(1)-(5-phospho-D-ribosyl)glycinamide (10-formyl THF route): step 1/1.</text>
</comment>
<dbReference type="GO" id="GO:0004644">
    <property type="term" value="F:phosphoribosylglycinamide formyltransferase activity"/>
    <property type="evidence" value="ECO:0007669"/>
    <property type="project" value="UniProtKB-UniRule"/>
</dbReference>
<comment type="function">
    <text evidence="6">Catalyzes the transfer of a formyl group from 10-formyltetrahydrofolate to 5-phospho-ribosyl-glycinamide (GAR), producing 5-phospho-ribosyl-N-formylglycinamide (FGAR) and tetrahydrofolate.</text>
</comment>
<feature type="binding site" evidence="6">
    <location>
        <begin position="89"/>
        <end position="92"/>
    </location>
    <ligand>
        <name>(6R)-10-formyltetrahydrofolate</name>
        <dbReference type="ChEBI" id="CHEBI:195366"/>
    </ligand>
</feature>
<sequence>MRFAVFASGSGTNFEKIAQAVQQSKITGELAFLFCDKKNAFALKRAEKLGVPSIAFSIKEFENKKEYEREILRLLEKEQVDFIVLAGYMKIIGETLLHAFPQKILNIHPAYLPEFPGANGILDAWNEGVAQSGVTVHFVDEGIDTGQIIEQVRVPIMENDTIETFEERIHQAEYKLYPRVIQKYIESF</sequence>
<dbReference type="Gene3D" id="3.40.50.170">
    <property type="entry name" value="Formyl transferase, N-terminal domain"/>
    <property type="match status" value="1"/>
</dbReference>
<feature type="binding site" evidence="6">
    <location>
        <begin position="11"/>
        <end position="13"/>
    </location>
    <ligand>
        <name>N(1)-(5-phospho-beta-D-ribosyl)glycinamide</name>
        <dbReference type="ChEBI" id="CHEBI:143788"/>
    </ligand>
</feature>
<dbReference type="PANTHER" id="PTHR43369:SF2">
    <property type="entry name" value="PHOSPHORIBOSYLGLYCINAMIDE FORMYLTRANSFERASE"/>
    <property type="match status" value="1"/>
</dbReference>
<comment type="catalytic activity">
    <reaction evidence="5 6">
        <text>N(1)-(5-phospho-beta-D-ribosyl)glycinamide + (6R)-10-formyltetrahydrofolate = N(2)-formyl-N(1)-(5-phospho-beta-D-ribosyl)glycinamide + (6S)-5,6,7,8-tetrahydrofolate + H(+)</text>
        <dbReference type="Rhea" id="RHEA:15053"/>
        <dbReference type="ChEBI" id="CHEBI:15378"/>
        <dbReference type="ChEBI" id="CHEBI:57453"/>
        <dbReference type="ChEBI" id="CHEBI:143788"/>
        <dbReference type="ChEBI" id="CHEBI:147286"/>
        <dbReference type="ChEBI" id="CHEBI:195366"/>
        <dbReference type="EC" id="2.1.2.2"/>
    </reaction>
</comment>
<evidence type="ECO:0000259" key="7">
    <source>
        <dbReference type="Pfam" id="PF00551"/>
    </source>
</evidence>
<keyword evidence="2 6" id="KW-0808">Transferase</keyword>
<organism evidence="8 9">
    <name type="scientific">Pilibacter termitis</name>
    <dbReference type="NCBI Taxonomy" id="263852"/>
    <lineage>
        <taxon>Bacteria</taxon>
        <taxon>Bacillati</taxon>
        <taxon>Bacillota</taxon>
        <taxon>Bacilli</taxon>
        <taxon>Lactobacillales</taxon>
        <taxon>Enterococcaceae</taxon>
        <taxon>Pilibacter</taxon>
    </lineage>
</organism>
<dbReference type="RefSeq" id="WP_078808191.1">
    <property type="nucleotide sequence ID" value="NZ_FUXI01000033.1"/>
</dbReference>
<evidence type="ECO:0000256" key="4">
    <source>
        <dbReference type="ARBA" id="ARBA00038440"/>
    </source>
</evidence>
<feature type="site" description="Raises pKa of active site His" evidence="6">
    <location>
        <position position="144"/>
    </location>
</feature>
<dbReference type="UniPathway" id="UPA00074">
    <property type="reaction ID" value="UER00126"/>
</dbReference>
<evidence type="ECO:0000256" key="3">
    <source>
        <dbReference type="ARBA" id="ARBA00022755"/>
    </source>
</evidence>
<dbReference type="AlphaFoldDB" id="A0A1T4QS69"/>
<dbReference type="InterPro" id="IPR004607">
    <property type="entry name" value="GART"/>
</dbReference>
<evidence type="ECO:0000256" key="5">
    <source>
        <dbReference type="ARBA" id="ARBA00047664"/>
    </source>
</evidence>
<dbReference type="CDD" id="cd08645">
    <property type="entry name" value="FMT_core_GART"/>
    <property type="match status" value="1"/>
</dbReference>
<dbReference type="STRING" id="263852.SAMN02745116_02288"/>
<dbReference type="EMBL" id="FUXI01000033">
    <property type="protein sequence ID" value="SKA06516.1"/>
    <property type="molecule type" value="Genomic_DNA"/>
</dbReference>
<dbReference type="Proteomes" id="UP000190328">
    <property type="component" value="Unassembled WGS sequence"/>
</dbReference>
<feature type="domain" description="Formyl transferase N-terminal" evidence="7">
    <location>
        <begin position="1"/>
        <end position="181"/>
    </location>
</feature>
<feature type="binding site" evidence="6">
    <location>
        <position position="106"/>
    </location>
    <ligand>
        <name>(6R)-10-formyltetrahydrofolate</name>
        <dbReference type="ChEBI" id="CHEBI:195366"/>
    </ligand>
</feature>
<evidence type="ECO:0000313" key="8">
    <source>
        <dbReference type="EMBL" id="SKA06516.1"/>
    </source>
</evidence>
<evidence type="ECO:0000256" key="1">
    <source>
        <dbReference type="ARBA" id="ARBA00005054"/>
    </source>
</evidence>
<name>A0A1T4QS69_9ENTE</name>
<dbReference type="OrthoDB" id="9806170at2"/>
<dbReference type="HAMAP" id="MF_01930">
    <property type="entry name" value="PurN"/>
    <property type="match status" value="1"/>
</dbReference>
<keyword evidence="3 6" id="KW-0658">Purine biosynthesis</keyword>
<dbReference type="GO" id="GO:0005829">
    <property type="term" value="C:cytosol"/>
    <property type="evidence" value="ECO:0007669"/>
    <property type="project" value="TreeGrafter"/>
</dbReference>
<evidence type="ECO:0000256" key="6">
    <source>
        <dbReference type="HAMAP-Rule" id="MF_01930"/>
    </source>
</evidence>
<dbReference type="GO" id="GO:0006189">
    <property type="term" value="P:'de novo' IMP biosynthetic process"/>
    <property type="evidence" value="ECO:0007669"/>
    <property type="project" value="UniProtKB-UniRule"/>
</dbReference>
<reference evidence="8 9" key="1">
    <citation type="submission" date="2017-02" db="EMBL/GenBank/DDBJ databases">
        <authorList>
            <person name="Peterson S.W."/>
        </authorList>
    </citation>
    <scope>NUCLEOTIDE SEQUENCE [LARGE SCALE GENOMIC DNA]</scope>
    <source>
        <strain evidence="8 9">ATCC BAA-1030</strain>
    </source>
</reference>
<dbReference type="SUPFAM" id="SSF53328">
    <property type="entry name" value="Formyltransferase"/>
    <property type="match status" value="1"/>
</dbReference>